<gene>
    <name evidence="2" type="ORF">IQ782_26235</name>
</gene>
<evidence type="ECO:0000256" key="1">
    <source>
        <dbReference type="SAM" id="MobiDB-lite"/>
    </source>
</evidence>
<reference evidence="2 3" key="1">
    <citation type="journal article" date="2021" name="Int. J. Syst. Evol. Microbiol.">
        <title>Salipiger mangrovisoli sp. nov., isolated from mangrove soil and the proposal for the reclassification of Paraphaeobacter pallidus as Salipiger pallidus comb. nov.</title>
        <authorList>
            <person name="Du J."/>
            <person name="Liu Y."/>
            <person name="Pei T."/>
            <person name="Deng M.R."/>
            <person name="Zhu H."/>
        </authorList>
    </citation>
    <scope>NUCLEOTIDE SEQUENCE [LARGE SCALE GENOMIC DNA]</scope>
    <source>
        <strain evidence="2 3">6D45A</strain>
    </source>
</reference>
<keyword evidence="3" id="KW-1185">Reference proteome</keyword>
<dbReference type="PANTHER" id="PTHR43875">
    <property type="entry name" value="MALTODEXTRIN IMPORT ATP-BINDING PROTEIN MSMX"/>
    <property type="match status" value="1"/>
</dbReference>
<comment type="caution">
    <text evidence="2">The sequence shown here is derived from an EMBL/GenBank/DDBJ whole genome shotgun (WGS) entry which is preliminary data.</text>
</comment>
<proteinExistence type="predicted"/>
<sequence>MSRSSFSRVHSDGKPARLSGAAATGGALARAPVSDPSVRMMEGPMGALDVRLKEERQLDVRRFQREIGATGIYVTRAQNGAMPMSDLVALMRDGQIEQQDPDQKLYQ</sequence>
<feature type="compositionally biased region" description="Low complexity" evidence="1">
    <location>
        <begin position="16"/>
        <end position="31"/>
    </location>
</feature>
<protein>
    <submittedName>
        <fullName evidence="2">Uncharacterized protein</fullName>
    </submittedName>
</protein>
<feature type="region of interest" description="Disordered" evidence="1">
    <location>
        <begin position="1"/>
        <end position="40"/>
    </location>
</feature>
<dbReference type="EMBL" id="JADFFK010000031">
    <property type="protein sequence ID" value="MBE9640358.1"/>
    <property type="molecule type" value="Genomic_DNA"/>
</dbReference>
<dbReference type="PANTHER" id="PTHR43875:SF1">
    <property type="entry name" value="OSMOPROTECTIVE COMPOUNDS UPTAKE ATP-BINDING PROTEIN GGTA"/>
    <property type="match status" value="1"/>
</dbReference>
<dbReference type="RefSeq" id="WP_194137628.1">
    <property type="nucleotide sequence ID" value="NZ_JADFFK010000031.1"/>
</dbReference>
<dbReference type="SUPFAM" id="SSF52540">
    <property type="entry name" value="P-loop containing nucleoside triphosphate hydrolases"/>
    <property type="match status" value="1"/>
</dbReference>
<organism evidence="2 3">
    <name type="scientific">Salipiger mangrovisoli</name>
    <dbReference type="NCBI Taxonomy" id="2865933"/>
    <lineage>
        <taxon>Bacteria</taxon>
        <taxon>Pseudomonadati</taxon>
        <taxon>Pseudomonadota</taxon>
        <taxon>Alphaproteobacteria</taxon>
        <taxon>Rhodobacterales</taxon>
        <taxon>Roseobacteraceae</taxon>
        <taxon>Salipiger</taxon>
    </lineage>
</organism>
<dbReference type="InterPro" id="IPR047641">
    <property type="entry name" value="ABC_transpr_MalK/UgpC-like"/>
</dbReference>
<name>A0ABR9XA14_9RHOB</name>
<evidence type="ECO:0000313" key="2">
    <source>
        <dbReference type="EMBL" id="MBE9640358.1"/>
    </source>
</evidence>
<dbReference type="Gene3D" id="3.40.50.300">
    <property type="entry name" value="P-loop containing nucleotide triphosphate hydrolases"/>
    <property type="match status" value="1"/>
</dbReference>
<accession>A0ABR9XA14</accession>
<evidence type="ECO:0000313" key="3">
    <source>
        <dbReference type="Proteomes" id="UP000607796"/>
    </source>
</evidence>
<dbReference type="Proteomes" id="UP000607796">
    <property type="component" value="Unassembled WGS sequence"/>
</dbReference>
<dbReference type="InterPro" id="IPR027417">
    <property type="entry name" value="P-loop_NTPase"/>
</dbReference>